<reference evidence="1 2" key="1">
    <citation type="submission" date="2020-04" db="EMBL/GenBank/DDBJ databases">
        <title>Molecular characterization of pseudomonads from Agaricus bisporus reveal novel blotch 2 pathogens in Western Europe.</title>
        <authorList>
            <person name="Taparia T."/>
            <person name="Krijger M."/>
            <person name="Haynes E."/>
            <person name="Elpinstone J.G."/>
            <person name="Noble R."/>
            <person name="Van Der Wolf J."/>
        </authorList>
    </citation>
    <scope>NUCLEOTIDE SEQUENCE [LARGE SCALE GENOMIC DNA]</scope>
    <source>
        <strain evidence="1 2">F1001</strain>
    </source>
</reference>
<comment type="caution">
    <text evidence="1">The sequence shown here is derived from an EMBL/GenBank/DDBJ whole genome shotgun (WGS) entry which is preliminary data.</text>
</comment>
<dbReference type="AlphaFoldDB" id="A0A7Y7WL47"/>
<sequence>MMFSLFDVVALMQDVPEEGLCAGMIGAVIDVYTVPVVAYEVEFCDALGRTIGQLALLPEQLRFATDVEIQARPAQS</sequence>
<dbReference type="Proteomes" id="UP000582981">
    <property type="component" value="Unassembled WGS sequence"/>
</dbReference>
<gene>
    <name evidence="1" type="ORF">HX829_32640</name>
</gene>
<dbReference type="EMBL" id="JACAPU010000059">
    <property type="protein sequence ID" value="NWB51228.1"/>
    <property type="molecule type" value="Genomic_DNA"/>
</dbReference>
<dbReference type="Pfam" id="PF16277">
    <property type="entry name" value="DUF4926"/>
    <property type="match status" value="1"/>
</dbReference>
<dbReference type="RefSeq" id="WP_177145872.1">
    <property type="nucleotide sequence ID" value="NZ_JACAPU010000059.1"/>
</dbReference>
<accession>A0A7Y7WL47</accession>
<dbReference type="InterPro" id="IPR032568">
    <property type="entry name" value="DUF4926"/>
</dbReference>
<name>A0A7Y7WL47_9PSED</name>
<proteinExistence type="predicted"/>
<protein>
    <submittedName>
        <fullName evidence="1">DUF4926 domain-containing protein</fullName>
    </submittedName>
</protein>
<organism evidence="1 2">
    <name type="scientific">Pseudomonas gingeri</name>
    <dbReference type="NCBI Taxonomy" id="117681"/>
    <lineage>
        <taxon>Bacteria</taxon>
        <taxon>Pseudomonadati</taxon>
        <taxon>Pseudomonadota</taxon>
        <taxon>Gammaproteobacteria</taxon>
        <taxon>Pseudomonadales</taxon>
        <taxon>Pseudomonadaceae</taxon>
        <taxon>Pseudomonas</taxon>
    </lineage>
</organism>
<evidence type="ECO:0000313" key="1">
    <source>
        <dbReference type="EMBL" id="NWB51228.1"/>
    </source>
</evidence>
<evidence type="ECO:0000313" key="2">
    <source>
        <dbReference type="Proteomes" id="UP000582981"/>
    </source>
</evidence>